<evidence type="ECO:0000256" key="10">
    <source>
        <dbReference type="ARBA" id="ARBA00023180"/>
    </source>
</evidence>
<dbReference type="AlphaFoldDB" id="A0A6P4IPS5"/>
<evidence type="ECO:0000313" key="14">
    <source>
        <dbReference type="RefSeq" id="XP_017025484.1"/>
    </source>
</evidence>
<evidence type="ECO:0000256" key="2">
    <source>
        <dbReference type="ARBA" id="ARBA00008661"/>
    </source>
</evidence>
<keyword evidence="10" id="KW-0325">Glycoprotein</keyword>
<dbReference type="Gene3D" id="3.90.550.50">
    <property type="match status" value="1"/>
</dbReference>
<dbReference type="PANTHER" id="PTHR11214">
    <property type="entry name" value="BETA-1,3-N-ACETYLGLUCOSAMINYLTRANSFERASE"/>
    <property type="match status" value="1"/>
</dbReference>
<keyword evidence="8 11" id="KW-0333">Golgi apparatus</keyword>
<evidence type="ECO:0000256" key="8">
    <source>
        <dbReference type="ARBA" id="ARBA00023034"/>
    </source>
</evidence>
<feature type="region of interest" description="Disordered" evidence="12">
    <location>
        <begin position="36"/>
        <end position="58"/>
    </location>
</feature>
<gene>
    <name evidence="14" type="primary">LOC108076947</name>
</gene>
<evidence type="ECO:0000256" key="3">
    <source>
        <dbReference type="ARBA" id="ARBA00022676"/>
    </source>
</evidence>
<feature type="transmembrane region" description="Helical" evidence="11">
    <location>
        <begin position="6"/>
        <end position="23"/>
    </location>
</feature>
<keyword evidence="4" id="KW-0808">Transferase</keyword>
<keyword evidence="9 11" id="KW-0472">Membrane</keyword>
<evidence type="ECO:0000256" key="12">
    <source>
        <dbReference type="SAM" id="MobiDB-lite"/>
    </source>
</evidence>
<keyword evidence="7 11" id="KW-1133">Transmembrane helix</keyword>
<protein>
    <recommendedName>
        <fullName evidence="11">Hexosyltransferase</fullName>
        <ecNumber evidence="11">2.4.1.-</ecNumber>
    </recommendedName>
</protein>
<accession>A0A6P4IPS5</accession>
<keyword evidence="5 11" id="KW-0812">Transmembrane</keyword>
<evidence type="ECO:0000256" key="5">
    <source>
        <dbReference type="ARBA" id="ARBA00022692"/>
    </source>
</evidence>
<dbReference type="Pfam" id="PF01762">
    <property type="entry name" value="Galactosyl_T"/>
    <property type="match status" value="1"/>
</dbReference>
<organism evidence="13 14">
    <name type="scientific">Drosophila kikkawai</name>
    <name type="common">Fruit fly</name>
    <dbReference type="NCBI Taxonomy" id="30033"/>
    <lineage>
        <taxon>Eukaryota</taxon>
        <taxon>Metazoa</taxon>
        <taxon>Ecdysozoa</taxon>
        <taxon>Arthropoda</taxon>
        <taxon>Hexapoda</taxon>
        <taxon>Insecta</taxon>
        <taxon>Pterygota</taxon>
        <taxon>Neoptera</taxon>
        <taxon>Endopterygota</taxon>
        <taxon>Diptera</taxon>
        <taxon>Brachycera</taxon>
        <taxon>Muscomorpha</taxon>
        <taxon>Ephydroidea</taxon>
        <taxon>Drosophilidae</taxon>
        <taxon>Drosophila</taxon>
        <taxon>Sophophora</taxon>
    </lineage>
</organism>
<proteinExistence type="inferred from homology"/>
<dbReference type="Proteomes" id="UP001652661">
    <property type="component" value="Chromosome 2L"/>
</dbReference>
<dbReference type="PANTHER" id="PTHR11214:SF379">
    <property type="entry name" value="HEXOSYLTRANSFERASE-RELATED"/>
    <property type="match status" value="1"/>
</dbReference>
<dbReference type="OrthoDB" id="5512589at2759"/>
<keyword evidence="6 11" id="KW-0735">Signal-anchor</keyword>
<reference evidence="13" key="1">
    <citation type="submission" date="2025-05" db="UniProtKB">
        <authorList>
            <consortium name="RefSeq"/>
        </authorList>
    </citation>
    <scope>NUCLEOTIDE SEQUENCE [LARGE SCALE GENOMIC DNA]</scope>
    <source>
        <strain evidence="13">14028-0561.14</strain>
    </source>
</reference>
<dbReference type="InterPro" id="IPR002659">
    <property type="entry name" value="Glyco_trans_31"/>
</dbReference>
<comment type="similarity">
    <text evidence="2 11">Belongs to the glycosyltransferase 31 family.</text>
</comment>
<dbReference type="FunFam" id="3.90.550.50:FF:000001">
    <property type="entry name" value="Hexosyltransferase"/>
    <property type="match status" value="1"/>
</dbReference>
<dbReference type="GeneID" id="108076947"/>
<dbReference type="GO" id="GO:0000139">
    <property type="term" value="C:Golgi membrane"/>
    <property type="evidence" value="ECO:0007669"/>
    <property type="project" value="UniProtKB-SubCell"/>
</dbReference>
<dbReference type="GO" id="GO:0006493">
    <property type="term" value="P:protein O-linked glycosylation"/>
    <property type="evidence" value="ECO:0007669"/>
    <property type="project" value="TreeGrafter"/>
</dbReference>
<sequence length="396" mass="45187">MAAGILRFILILILVTFTIFSYLSKSSIMAKLNLGPSEPSENKDPLNAPSASSNNTSSTSYWTLDSDVGTLGSTGNNNHIRIGLVPFSDRLRDNKQDKPFNLVSLGSKAPIRIPLAGAIYRPGHLDNEIDMERICPRDGLFTKLLVLITSAISHGAARMAIRQTWMHYGFRRDVGMAFVLGHGKDNKQNKVLDDEDFMYRDLIRGHFVDSYNNLTLKTMSSLEWAHRHCRRARYVLKTDDDMFVNFPKLLSFLDKLKANRTIYGRRADYWKPVRNRWSKYYISIDQYAEKVYPAFTTGPAYLLTGDIVGDLLNRSLRTPFLKLEDVFMTGIVAESLAIKRVNVREIANIRVDLDACRIRDKITVHMVSPNEQFEAWMKLLDDSIKCKNGYMLRNSN</sequence>
<evidence type="ECO:0000313" key="13">
    <source>
        <dbReference type="Proteomes" id="UP001652661"/>
    </source>
</evidence>
<evidence type="ECO:0000256" key="9">
    <source>
        <dbReference type="ARBA" id="ARBA00023136"/>
    </source>
</evidence>
<evidence type="ECO:0000256" key="1">
    <source>
        <dbReference type="ARBA" id="ARBA00004323"/>
    </source>
</evidence>
<evidence type="ECO:0000256" key="11">
    <source>
        <dbReference type="RuleBase" id="RU363063"/>
    </source>
</evidence>
<comment type="subcellular location">
    <subcellularLocation>
        <location evidence="1 11">Golgi apparatus membrane</location>
        <topology evidence="1 11">Single-pass type II membrane protein</topology>
    </subcellularLocation>
</comment>
<keyword evidence="13" id="KW-1185">Reference proteome</keyword>
<feature type="compositionally biased region" description="Low complexity" evidence="12">
    <location>
        <begin position="47"/>
        <end position="58"/>
    </location>
</feature>
<dbReference type="RefSeq" id="XP_017025484.1">
    <property type="nucleotide sequence ID" value="XM_017169995.3"/>
</dbReference>
<name>A0A6P4IPS5_DROKI</name>
<dbReference type="EC" id="2.4.1.-" evidence="11"/>
<evidence type="ECO:0000256" key="4">
    <source>
        <dbReference type="ARBA" id="ARBA00022679"/>
    </source>
</evidence>
<dbReference type="GO" id="GO:0016758">
    <property type="term" value="F:hexosyltransferase activity"/>
    <property type="evidence" value="ECO:0007669"/>
    <property type="project" value="InterPro"/>
</dbReference>
<reference evidence="14" key="2">
    <citation type="submission" date="2025-08" db="UniProtKB">
        <authorList>
            <consortium name="RefSeq"/>
        </authorList>
    </citation>
    <scope>IDENTIFICATION</scope>
    <source>
        <strain evidence="14">14028-0561.14</strain>
        <tissue evidence="14">Whole fly</tissue>
    </source>
</reference>
<evidence type="ECO:0000256" key="6">
    <source>
        <dbReference type="ARBA" id="ARBA00022968"/>
    </source>
</evidence>
<evidence type="ECO:0000256" key="7">
    <source>
        <dbReference type="ARBA" id="ARBA00022989"/>
    </source>
</evidence>
<keyword evidence="3 11" id="KW-0328">Glycosyltransferase</keyword>